<dbReference type="RefSeq" id="WP_017834401.1">
    <property type="nucleotide sequence ID" value="NZ_JSUH01000009.1"/>
</dbReference>
<name>A0A0A6VQ54_KOCRO</name>
<evidence type="ECO:0000256" key="3">
    <source>
        <dbReference type="PROSITE-ProRule" id="PRU00464"/>
    </source>
</evidence>
<dbReference type="GO" id="GO:0016787">
    <property type="term" value="F:hydrolase activity"/>
    <property type="evidence" value="ECO:0007669"/>
    <property type="project" value="UniProtKB-KW"/>
</dbReference>
<proteinExistence type="predicted"/>
<dbReference type="Pfam" id="PF01230">
    <property type="entry name" value="HIT"/>
    <property type="match status" value="1"/>
</dbReference>
<accession>A0A0A6VQ54</accession>
<dbReference type="Proteomes" id="UP000030466">
    <property type="component" value="Unassembled WGS sequence"/>
</dbReference>
<keyword evidence="6" id="KW-1185">Reference proteome</keyword>
<evidence type="ECO:0000313" key="5">
    <source>
        <dbReference type="EMBL" id="KHD97165.1"/>
    </source>
</evidence>
<dbReference type="GeneID" id="64348754"/>
<dbReference type="PRINTS" id="PR00332">
    <property type="entry name" value="HISTRIAD"/>
</dbReference>
<feature type="active site" description="Tele-AMP-histidine intermediate" evidence="1">
    <location>
        <position position="93"/>
    </location>
</feature>
<dbReference type="PANTHER" id="PTHR46648">
    <property type="entry name" value="HIT FAMILY PROTEIN 1"/>
    <property type="match status" value="1"/>
</dbReference>
<dbReference type="EMBL" id="JSUH01000009">
    <property type="protein sequence ID" value="KHD97165.1"/>
    <property type="molecule type" value="Genomic_DNA"/>
</dbReference>
<dbReference type="OrthoDB" id="9784774at2"/>
<keyword evidence="5" id="KW-0378">Hydrolase</keyword>
<gene>
    <name evidence="5" type="ORF">GY22_10695</name>
</gene>
<sequence>MSTVFTKIIEGEIPGRFVWQDERCVGFLSIDPLAQGHTLVVPREEHDHWVDLPEDLAAHLMVVSQRIGRAIDAVWRPARVGQMIQGFEVPHTHVHVWPAETVEQFQFVNVLRDPDPAWMDEAAERIRAALVEAGHGSAVPQA</sequence>
<dbReference type="InterPro" id="IPR001310">
    <property type="entry name" value="Histidine_triad_HIT"/>
</dbReference>
<evidence type="ECO:0000256" key="2">
    <source>
        <dbReference type="PIRSR" id="PIRSR601310-3"/>
    </source>
</evidence>
<evidence type="ECO:0000259" key="4">
    <source>
        <dbReference type="PROSITE" id="PS51084"/>
    </source>
</evidence>
<dbReference type="Gene3D" id="3.30.428.10">
    <property type="entry name" value="HIT-like"/>
    <property type="match status" value="1"/>
</dbReference>
<dbReference type="AlphaFoldDB" id="A0A0A6VQ54"/>
<feature type="domain" description="HIT" evidence="4">
    <location>
        <begin position="4"/>
        <end position="107"/>
    </location>
</feature>
<reference evidence="5 6" key="1">
    <citation type="journal article" date="2003" name="Int. J. Syst. Evol. Microbiol.">
        <title>Kocuria polaris sp. nov., an orange-pigmented psychrophilic bacterium isolated from an Antarctic cyanobacterial mat sample.</title>
        <authorList>
            <person name="Reddy G.S."/>
            <person name="Prakash J.S."/>
            <person name="Prabahar V."/>
            <person name="Matsumoto G.I."/>
            <person name="Stackebrandt E."/>
            <person name="Shivaji S."/>
        </authorList>
    </citation>
    <scope>NUCLEOTIDE SEQUENCE [LARGE SCALE GENOMIC DNA]</scope>
    <source>
        <strain evidence="5 6">CMS 76or</strain>
    </source>
</reference>
<organism evidence="5 6">
    <name type="scientific">Kocuria rosea subsp. polaris</name>
    <dbReference type="NCBI Taxonomy" id="136273"/>
    <lineage>
        <taxon>Bacteria</taxon>
        <taxon>Bacillati</taxon>
        <taxon>Actinomycetota</taxon>
        <taxon>Actinomycetes</taxon>
        <taxon>Micrococcales</taxon>
        <taxon>Micrococcaceae</taxon>
        <taxon>Kocuria</taxon>
    </lineage>
</organism>
<evidence type="ECO:0000256" key="1">
    <source>
        <dbReference type="PIRSR" id="PIRSR601310-1"/>
    </source>
</evidence>
<dbReference type="InterPro" id="IPR011146">
    <property type="entry name" value="HIT-like"/>
</dbReference>
<protein>
    <submittedName>
        <fullName evidence="5">Diadenosine tetraphosphate hydrolase</fullName>
    </submittedName>
</protein>
<dbReference type="PANTHER" id="PTHR46648:SF1">
    <property type="entry name" value="ADENOSINE 5'-MONOPHOSPHORAMIDASE HNT1"/>
    <property type="match status" value="1"/>
</dbReference>
<dbReference type="SUPFAM" id="SSF54197">
    <property type="entry name" value="HIT-like"/>
    <property type="match status" value="1"/>
</dbReference>
<feature type="short sequence motif" description="Histidine triad motif" evidence="2 3">
    <location>
        <begin position="91"/>
        <end position="95"/>
    </location>
</feature>
<comment type="caution">
    <text evidence="5">The sequence shown here is derived from an EMBL/GenBank/DDBJ whole genome shotgun (WGS) entry which is preliminary data.</text>
</comment>
<evidence type="ECO:0000313" key="6">
    <source>
        <dbReference type="Proteomes" id="UP000030466"/>
    </source>
</evidence>
<dbReference type="GO" id="GO:0009117">
    <property type="term" value="P:nucleotide metabolic process"/>
    <property type="evidence" value="ECO:0007669"/>
    <property type="project" value="TreeGrafter"/>
</dbReference>
<dbReference type="InterPro" id="IPR036265">
    <property type="entry name" value="HIT-like_sf"/>
</dbReference>
<dbReference type="PROSITE" id="PS51084">
    <property type="entry name" value="HIT_2"/>
    <property type="match status" value="1"/>
</dbReference>